<sequence>MFYLNPRPTSSPDYVGEWRHVSFSSLGGVESRIMTMPSWTPSLNFTVDGILGGTYVSALVNTTLDYRYNVNFFAARGLTNQPHTITITFNQLSFAMLDYFVYTSPTLDISSQPSTSPLQLSKATGRKTNVGAAVGGAVGGAVSIAILAALGFWLFRRRRRRDDPMGSRAPPLPRLADVPAYVTRNSAATS</sequence>
<evidence type="ECO:0000256" key="1">
    <source>
        <dbReference type="SAM" id="Phobius"/>
    </source>
</evidence>
<name>A0A067M4L6_BOTB1</name>
<dbReference type="HOGENOM" id="CLU_1427770_0_0_1"/>
<feature type="transmembrane region" description="Helical" evidence="1">
    <location>
        <begin position="130"/>
        <end position="155"/>
    </location>
</feature>
<keyword evidence="3" id="KW-1185">Reference proteome</keyword>
<keyword evidence="1" id="KW-0472">Membrane</keyword>
<gene>
    <name evidence="2" type="ORF">BOTBODRAFT_178875</name>
</gene>
<dbReference type="Gene3D" id="2.60.120.260">
    <property type="entry name" value="Galactose-binding domain-like"/>
    <property type="match status" value="1"/>
</dbReference>
<dbReference type="OrthoDB" id="2758521at2759"/>
<organism evidence="2 3">
    <name type="scientific">Botryobasidium botryosum (strain FD-172 SS1)</name>
    <dbReference type="NCBI Taxonomy" id="930990"/>
    <lineage>
        <taxon>Eukaryota</taxon>
        <taxon>Fungi</taxon>
        <taxon>Dikarya</taxon>
        <taxon>Basidiomycota</taxon>
        <taxon>Agaricomycotina</taxon>
        <taxon>Agaricomycetes</taxon>
        <taxon>Cantharellales</taxon>
        <taxon>Botryobasidiaceae</taxon>
        <taxon>Botryobasidium</taxon>
    </lineage>
</organism>
<evidence type="ECO:0000313" key="2">
    <source>
        <dbReference type="EMBL" id="KDQ09655.1"/>
    </source>
</evidence>
<dbReference type="InParanoid" id="A0A067M4L6"/>
<protein>
    <submittedName>
        <fullName evidence="2">Uncharacterized protein</fullName>
    </submittedName>
</protein>
<reference evidence="3" key="1">
    <citation type="journal article" date="2014" name="Proc. Natl. Acad. Sci. U.S.A.">
        <title>Extensive sampling of basidiomycete genomes demonstrates inadequacy of the white-rot/brown-rot paradigm for wood decay fungi.</title>
        <authorList>
            <person name="Riley R."/>
            <person name="Salamov A.A."/>
            <person name="Brown D.W."/>
            <person name="Nagy L.G."/>
            <person name="Floudas D."/>
            <person name="Held B.W."/>
            <person name="Levasseur A."/>
            <person name="Lombard V."/>
            <person name="Morin E."/>
            <person name="Otillar R."/>
            <person name="Lindquist E.A."/>
            <person name="Sun H."/>
            <person name="LaButti K.M."/>
            <person name="Schmutz J."/>
            <person name="Jabbour D."/>
            <person name="Luo H."/>
            <person name="Baker S.E."/>
            <person name="Pisabarro A.G."/>
            <person name="Walton J.D."/>
            <person name="Blanchette R.A."/>
            <person name="Henrissat B."/>
            <person name="Martin F."/>
            <person name="Cullen D."/>
            <person name="Hibbett D.S."/>
            <person name="Grigoriev I.V."/>
        </authorList>
    </citation>
    <scope>NUCLEOTIDE SEQUENCE [LARGE SCALE GENOMIC DNA]</scope>
    <source>
        <strain evidence="3">FD-172 SS1</strain>
    </source>
</reference>
<keyword evidence="1" id="KW-0812">Transmembrane</keyword>
<dbReference type="EMBL" id="KL198076">
    <property type="protein sequence ID" value="KDQ09655.1"/>
    <property type="molecule type" value="Genomic_DNA"/>
</dbReference>
<evidence type="ECO:0000313" key="3">
    <source>
        <dbReference type="Proteomes" id="UP000027195"/>
    </source>
</evidence>
<keyword evidence="1" id="KW-1133">Transmembrane helix</keyword>
<dbReference type="Gene3D" id="1.20.5.510">
    <property type="entry name" value="Single helix bin"/>
    <property type="match status" value="1"/>
</dbReference>
<dbReference type="Proteomes" id="UP000027195">
    <property type="component" value="Unassembled WGS sequence"/>
</dbReference>
<accession>A0A067M4L6</accession>
<proteinExistence type="predicted"/>
<dbReference type="AlphaFoldDB" id="A0A067M4L6"/>